<evidence type="ECO:0000256" key="3">
    <source>
        <dbReference type="ARBA" id="ARBA00022777"/>
    </source>
</evidence>
<dbReference type="GO" id="GO:0005524">
    <property type="term" value="F:ATP binding"/>
    <property type="evidence" value="ECO:0007669"/>
    <property type="project" value="UniProtKB-KW"/>
</dbReference>
<dbReference type="AlphaFoldDB" id="A0A7C4Q2N9"/>
<dbReference type="PANTHER" id="PTHR12227:SF0">
    <property type="entry name" value="GLYCERATE KINASE"/>
    <property type="match status" value="1"/>
</dbReference>
<dbReference type="SUPFAM" id="SSF82544">
    <property type="entry name" value="GckA/TtuD-like"/>
    <property type="match status" value="1"/>
</dbReference>
<dbReference type="InterPro" id="IPR038614">
    <property type="entry name" value="GK_N_sf"/>
</dbReference>
<keyword evidence="2" id="KW-0547">Nucleotide-binding</keyword>
<dbReference type="InterPro" id="IPR039760">
    <property type="entry name" value="MOFRL_protein"/>
</dbReference>
<name>A0A7C4Q2N9_9CHLR</name>
<gene>
    <name evidence="7" type="ORF">ENT17_10380</name>
</gene>
<proteinExistence type="predicted"/>
<evidence type="ECO:0000313" key="7">
    <source>
        <dbReference type="EMBL" id="HGS88011.1"/>
    </source>
</evidence>
<protein>
    <submittedName>
        <fullName evidence="7">Glycerate kinase</fullName>
    </submittedName>
</protein>
<dbReference type="InterPro" id="IPR025286">
    <property type="entry name" value="MOFRL_assoc_dom"/>
</dbReference>
<dbReference type="GO" id="GO:0005737">
    <property type="term" value="C:cytoplasm"/>
    <property type="evidence" value="ECO:0007669"/>
    <property type="project" value="TreeGrafter"/>
</dbReference>
<keyword evidence="1" id="KW-0808">Transferase</keyword>
<evidence type="ECO:0000259" key="5">
    <source>
        <dbReference type="Pfam" id="PF05161"/>
    </source>
</evidence>
<comment type="caution">
    <text evidence="7">The sequence shown here is derived from an EMBL/GenBank/DDBJ whole genome shotgun (WGS) entry which is preliminary data.</text>
</comment>
<dbReference type="Gene3D" id="3.40.1480.10">
    <property type="entry name" value="MOFRL domain"/>
    <property type="match status" value="1"/>
</dbReference>
<sequence>MLISRESFNTHTLEKHPHGEVVKRVLFAALRAVDPATAVARFLEREGDLLFAGGRSYDLSHYRRVFIVGAGKAAVPMTKAAARILGDRLSGGLIITKEGFLRENTLGGAIPERIQVAEASHPLPDERGVNATRRMLALLNRVGENDLVLALISGGGSALMTAPAEGISLADLQTLTNLLLACGASIEEINTLRKHLDEVKGGGLARAAGKADLLALILSDVVGDPLDVIASGPTVADPTTFADALAILQRYDLIDQTPSSILQRLRSGAEGHIPETPKPGDALFRQVHNLIIASNRHAAQAALEEAEECGLRALLLSTYLQGEARQLGQFLGAIARQIHATRQPLQPPACLIAGGETTVTLHGDGLGGRNQEVALGAVRAMDGVGNLLLVTLATDGDDGPTDAAGAVVSGETLKRALALGMKPEDFLERNDSYHFFHALGDLIRTGPTQTNVNDLVFLFAFLE</sequence>
<dbReference type="Pfam" id="PF13660">
    <property type="entry name" value="DUF4147"/>
    <property type="match status" value="1"/>
</dbReference>
<feature type="domain" description="MOFRL" evidence="5">
    <location>
        <begin position="349"/>
        <end position="454"/>
    </location>
</feature>
<evidence type="ECO:0000259" key="6">
    <source>
        <dbReference type="Pfam" id="PF13660"/>
    </source>
</evidence>
<reference evidence="7" key="1">
    <citation type="journal article" date="2020" name="mSystems">
        <title>Genome- and Community-Level Interaction Insights into Carbon Utilization and Element Cycling Functions of Hydrothermarchaeota in Hydrothermal Sediment.</title>
        <authorList>
            <person name="Zhou Z."/>
            <person name="Liu Y."/>
            <person name="Xu W."/>
            <person name="Pan J."/>
            <person name="Luo Z.H."/>
            <person name="Li M."/>
        </authorList>
    </citation>
    <scope>NUCLEOTIDE SEQUENCE [LARGE SCALE GENOMIC DNA]</scope>
    <source>
        <strain evidence="7">SpSt-556</strain>
    </source>
</reference>
<keyword evidence="4" id="KW-0067">ATP-binding</keyword>
<dbReference type="InterPro" id="IPR037035">
    <property type="entry name" value="GK-like_C_sf"/>
</dbReference>
<accession>A0A7C4Q2N9</accession>
<dbReference type="FunFam" id="3.40.50.10180:FF:000001">
    <property type="entry name" value="Glycerate kinase"/>
    <property type="match status" value="1"/>
</dbReference>
<dbReference type="GO" id="GO:0008887">
    <property type="term" value="F:glycerate kinase activity"/>
    <property type="evidence" value="ECO:0007669"/>
    <property type="project" value="InterPro"/>
</dbReference>
<dbReference type="FunFam" id="3.40.1480.10:FF:000002">
    <property type="entry name" value="Glycerate kinase"/>
    <property type="match status" value="1"/>
</dbReference>
<evidence type="ECO:0000256" key="4">
    <source>
        <dbReference type="ARBA" id="ARBA00022840"/>
    </source>
</evidence>
<evidence type="ECO:0000256" key="1">
    <source>
        <dbReference type="ARBA" id="ARBA00022679"/>
    </source>
</evidence>
<dbReference type="InterPro" id="IPR007835">
    <property type="entry name" value="MOFRL"/>
</dbReference>
<organism evidence="7">
    <name type="scientific">Bellilinea caldifistulae</name>
    <dbReference type="NCBI Taxonomy" id="360411"/>
    <lineage>
        <taxon>Bacteria</taxon>
        <taxon>Bacillati</taxon>
        <taxon>Chloroflexota</taxon>
        <taxon>Anaerolineae</taxon>
        <taxon>Anaerolineales</taxon>
        <taxon>Anaerolineaceae</taxon>
        <taxon>Bellilinea</taxon>
    </lineage>
</organism>
<evidence type="ECO:0000256" key="2">
    <source>
        <dbReference type="ARBA" id="ARBA00022741"/>
    </source>
</evidence>
<dbReference type="Gene3D" id="3.40.50.10180">
    <property type="entry name" value="Glycerate kinase, MOFRL-like N-terminal domain"/>
    <property type="match status" value="1"/>
</dbReference>
<dbReference type="Pfam" id="PF05161">
    <property type="entry name" value="MOFRL"/>
    <property type="match status" value="1"/>
</dbReference>
<feature type="domain" description="MOFRL-associated" evidence="6">
    <location>
        <begin position="22"/>
        <end position="265"/>
    </location>
</feature>
<dbReference type="PANTHER" id="PTHR12227">
    <property type="entry name" value="GLYCERATE KINASE"/>
    <property type="match status" value="1"/>
</dbReference>
<keyword evidence="3 7" id="KW-0418">Kinase</keyword>
<dbReference type="EMBL" id="DSXR01000103">
    <property type="protein sequence ID" value="HGS88011.1"/>
    <property type="molecule type" value="Genomic_DNA"/>
</dbReference>